<comment type="domain">
    <text evidence="6">The Q motif is unique to and characteristic of the DEAD box family of RNA helicases and controls ATP binding and hydrolysis.</text>
</comment>
<protein>
    <recommendedName>
        <fullName evidence="6">ATP-dependent RNA helicase</fullName>
        <ecNumber evidence="6">3.6.4.13</ecNumber>
    </recommendedName>
</protein>
<dbReference type="CDD" id="cd18787">
    <property type="entry name" value="SF2_C_DEAD"/>
    <property type="match status" value="1"/>
</dbReference>
<gene>
    <name evidence="9" type="primary">LOC106476474</name>
</gene>
<dbReference type="RefSeq" id="XP_013792586.1">
    <property type="nucleotide sequence ID" value="XM_013937132.1"/>
</dbReference>
<comment type="function">
    <text evidence="6">RNA helicase.</text>
</comment>
<evidence type="ECO:0000256" key="6">
    <source>
        <dbReference type="RuleBase" id="RU365068"/>
    </source>
</evidence>
<dbReference type="Proteomes" id="UP000694941">
    <property type="component" value="Unplaced"/>
</dbReference>
<evidence type="ECO:0000256" key="2">
    <source>
        <dbReference type="ARBA" id="ARBA00022801"/>
    </source>
</evidence>
<keyword evidence="2 6" id="KW-0378">Hydrolase</keyword>
<comment type="similarity">
    <text evidence="6">Belongs to the DEAD box helicase family.</text>
</comment>
<comment type="catalytic activity">
    <reaction evidence="6">
        <text>ATP + H2O = ADP + phosphate + H(+)</text>
        <dbReference type="Rhea" id="RHEA:13065"/>
        <dbReference type="ChEBI" id="CHEBI:15377"/>
        <dbReference type="ChEBI" id="CHEBI:15378"/>
        <dbReference type="ChEBI" id="CHEBI:30616"/>
        <dbReference type="ChEBI" id="CHEBI:43474"/>
        <dbReference type="ChEBI" id="CHEBI:456216"/>
        <dbReference type="EC" id="3.6.4.13"/>
    </reaction>
</comment>
<organism evidence="8 9">
    <name type="scientific">Limulus polyphemus</name>
    <name type="common">Atlantic horseshoe crab</name>
    <dbReference type="NCBI Taxonomy" id="6850"/>
    <lineage>
        <taxon>Eukaryota</taxon>
        <taxon>Metazoa</taxon>
        <taxon>Ecdysozoa</taxon>
        <taxon>Arthropoda</taxon>
        <taxon>Chelicerata</taxon>
        <taxon>Merostomata</taxon>
        <taxon>Xiphosura</taxon>
        <taxon>Limulidae</taxon>
        <taxon>Limulus</taxon>
    </lineage>
</organism>
<keyword evidence="1 6" id="KW-0547">Nucleotide-binding</keyword>
<keyword evidence="4 6" id="KW-0067">ATP-binding</keyword>
<evidence type="ECO:0000256" key="1">
    <source>
        <dbReference type="ARBA" id="ARBA00022741"/>
    </source>
</evidence>
<sequence>MRPGMSLMSLYGSLHQLRRMAIYDDFCRKEHAVLFATDIAARGLDFPSVNWVVQLDCPEDSSTYIHRAGRTARFQKDGESLLVLLPSEEKPMLEHLEDHKIPIKKIQVNVKKLASVQRKMEALCARDNSLKESAKRCFVAYLKSVFLMKDKKVFNIQCLDTDAYARSLGLAVTPRVRFLQKTLKQQAAKKKAMDKSVSVDRILCNSEAEYKEDSKPASEALNYLYNNSDSSDEDLFTVKRIITYKK</sequence>
<proteinExistence type="inferred from homology"/>
<dbReference type="InterPro" id="IPR027417">
    <property type="entry name" value="P-loop_NTPase"/>
</dbReference>
<evidence type="ECO:0000313" key="9">
    <source>
        <dbReference type="RefSeq" id="XP_013792586.1"/>
    </source>
</evidence>
<dbReference type="Pfam" id="PF13959">
    <property type="entry name" value="CTE_SPB4"/>
    <property type="match status" value="1"/>
</dbReference>
<dbReference type="PROSITE" id="PS51194">
    <property type="entry name" value="HELICASE_CTER"/>
    <property type="match status" value="1"/>
</dbReference>
<dbReference type="Gene3D" id="3.40.50.300">
    <property type="entry name" value="P-loop containing nucleotide triphosphate hydrolases"/>
    <property type="match status" value="1"/>
</dbReference>
<feature type="non-terminal residue" evidence="9">
    <location>
        <position position="246"/>
    </location>
</feature>
<evidence type="ECO:0000256" key="3">
    <source>
        <dbReference type="ARBA" id="ARBA00022806"/>
    </source>
</evidence>
<dbReference type="GO" id="GO:0004386">
    <property type="term" value="F:helicase activity"/>
    <property type="evidence" value="ECO:0007669"/>
    <property type="project" value="UniProtKB-KW"/>
</dbReference>
<evidence type="ECO:0000256" key="4">
    <source>
        <dbReference type="ARBA" id="ARBA00022840"/>
    </source>
</evidence>
<feature type="domain" description="Helicase C-terminal" evidence="7">
    <location>
        <begin position="1"/>
        <end position="114"/>
    </location>
</feature>
<dbReference type="SUPFAM" id="SSF52540">
    <property type="entry name" value="P-loop containing nucleoside triphosphate hydrolases"/>
    <property type="match status" value="1"/>
</dbReference>
<dbReference type="PANTHER" id="PTHR24031">
    <property type="entry name" value="RNA HELICASE"/>
    <property type="match status" value="1"/>
</dbReference>
<dbReference type="EC" id="3.6.4.13" evidence="6"/>
<evidence type="ECO:0000313" key="8">
    <source>
        <dbReference type="Proteomes" id="UP000694941"/>
    </source>
</evidence>
<dbReference type="InterPro" id="IPR025313">
    <property type="entry name" value="SPB4-like_CTE"/>
</dbReference>
<evidence type="ECO:0000256" key="5">
    <source>
        <dbReference type="ARBA" id="ARBA00022884"/>
    </source>
</evidence>
<name>A0ABM1C1H3_LIMPO</name>
<keyword evidence="5 6" id="KW-0694">RNA-binding</keyword>
<keyword evidence="3 6" id="KW-0347">Helicase</keyword>
<dbReference type="Pfam" id="PF00271">
    <property type="entry name" value="Helicase_C"/>
    <property type="match status" value="1"/>
</dbReference>
<dbReference type="GeneID" id="106476474"/>
<dbReference type="InterPro" id="IPR001650">
    <property type="entry name" value="Helicase_C-like"/>
</dbReference>
<accession>A0ABM1C1H3</accession>
<dbReference type="SMART" id="SM01178">
    <property type="entry name" value="DUF4217"/>
    <property type="match status" value="1"/>
</dbReference>
<keyword evidence="8" id="KW-1185">Reference proteome</keyword>
<dbReference type="SMART" id="SM00490">
    <property type="entry name" value="HELICc"/>
    <property type="match status" value="1"/>
</dbReference>
<evidence type="ECO:0000259" key="7">
    <source>
        <dbReference type="PROSITE" id="PS51194"/>
    </source>
</evidence>
<reference evidence="9" key="1">
    <citation type="submission" date="2025-08" db="UniProtKB">
        <authorList>
            <consortium name="RefSeq"/>
        </authorList>
    </citation>
    <scope>IDENTIFICATION</scope>
    <source>
        <tissue evidence="9">Muscle</tissue>
    </source>
</reference>